<evidence type="ECO:0000313" key="2">
    <source>
        <dbReference type="Proteomes" id="UP001186974"/>
    </source>
</evidence>
<proteinExistence type="predicted"/>
<evidence type="ECO:0000313" key="1">
    <source>
        <dbReference type="EMBL" id="KAK3079446.1"/>
    </source>
</evidence>
<reference evidence="1" key="1">
    <citation type="submission" date="2024-09" db="EMBL/GenBank/DDBJ databases">
        <title>Black Yeasts Isolated from many extreme environments.</title>
        <authorList>
            <person name="Coleine C."/>
            <person name="Stajich J.E."/>
            <person name="Selbmann L."/>
        </authorList>
    </citation>
    <scope>NUCLEOTIDE SEQUENCE</scope>
    <source>
        <strain evidence="1">CCFEE 5737</strain>
    </source>
</reference>
<comment type="caution">
    <text evidence="1">The sequence shown here is derived from an EMBL/GenBank/DDBJ whole genome shotgun (WGS) entry which is preliminary data.</text>
</comment>
<dbReference type="Proteomes" id="UP001186974">
    <property type="component" value="Unassembled WGS sequence"/>
</dbReference>
<protein>
    <submittedName>
        <fullName evidence="1">Uncharacterized protein</fullName>
    </submittedName>
</protein>
<organism evidence="1 2">
    <name type="scientific">Coniosporium uncinatum</name>
    <dbReference type="NCBI Taxonomy" id="93489"/>
    <lineage>
        <taxon>Eukaryota</taxon>
        <taxon>Fungi</taxon>
        <taxon>Dikarya</taxon>
        <taxon>Ascomycota</taxon>
        <taxon>Pezizomycotina</taxon>
        <taxon>Dothideomycetes</taxon>
        <taxon>Dothideomycetes incertae sedis</taxon>
        <taxon>Coniosporium</taxon>
    </lineage>
</organism>
<accession>A0ACC3DSD9</accession>
<keyword evidence="2" id="KW-1185">Reference proteome</keyword>
<gene>
    <name evidence="1" type="ORF">LTS18_004837</name>
</gene>
<sequence>MIAVDVIFKVVVELEETGFSELDGTVVGAITIGMLLLVASDEVDGSSLVAESELLALAEVDEGSGRLLTSLLDELLEELLEEGRLDGACVVEEPVPSETELLEGAMPALEVVVEDELLEYTPL</sequence>
<name>A0ACC3DSD9_9PEZI</name>
<dbReference type="EMBL" id="JAWDJW010001141">
    <property type="protein sequence ID" value="KAK3079446.1"/>
    <property type="molecule type" value="Genomic_DNA"/>
</dbReference>